<organism evidence="2 3">
    <name type="scientific">Knoellia subterranea KCTC 19937</name>
    <dbReference type="NCBI Taxonomy" id="1385521"/>
    <lineage>
        <taxon>Bacteria</taxon>
        <taxon>Bacillati</taxon>
        <taxon>Actinomycetota</taxon>
        <taxon>Actinomycetes</taxon>
        <taxon>Micrococcales</taxon>
        <taxon>Intrasporangiaceae</taxon>
        <taxon>Knoellia</taxon>
    </lineage>
</organism>
<accession>A0A0A0JFV3</accession>
<feature type="domain" description="TNase-like" evidence="1">
    <location>
        <begin position="7"/>
        <end position="110"/>
    </location>
</feature>
<evidence type="ECO:0000259" key="1">
    <source>
        <dbReference type="Pfam" id="PF00565"/>
    </source>
</evidence>
<dbReference type="eggNOG" id="COG1525">
    <property type="taxonomic scope" value="Bacteria"/>
</dbReference>
<dbReference type="SUPFAM" id="SSF50199">
    <property type="entry name" value="Staphylococcal nuclease"/>
    <property type="match status" value="1"/>
</dbReference>
<gene>
    <name evidence="2" type="ORF">N803_05870</name>
</gene>
<evidence type="ECO:0000313" key="3">
    <source>
        <dbReference type="Proteomes" id="UP000030011"/>
    </source>
</evidence>
<dbReference type="InterPro" id="IPR035437">
    <property type="entry name" value="SNase_OB-fold_sf"/>
</dbReference>
<reference evidence="2 3" key="1">
    <citation type="submission" date="2013-08" db="EMBL/GenBank/DDBJ databases">
        <title>The genome sequence of Knoellia subterranea.</title>
        <authorList>
            <person name="Zhu W."/>
            <person name="Wang G."/>
        </authorList>
    </citation>
    <scope>NUCLEOTIDE SEQUENCE [LARGE SCALE GENOMIC DNA]</scope>
    <source>
        <strain evidence="2 3">KCTC 19937</strain>
    </source>
</reference>
<dbReference type="Proteomes" id="UP000030011">
    <property type="component" value="Unassembled WGS sequence"/>
</dbReference>
<dbReference type="EMBL" id="AVPK01000012">
    <property type="protein sequence ID" value="KGN36330.1"/>
    <property type="molecule type" value="Genomic_DNA"/>
</dbReference>
<dbReference type="STRING" id="1385521.N803_05870"/>
<name>A0A0A0JFV3_9MICO</name>
<sequence length="168" mass="17391">MNGVVERLRLLNINAPEKRSGAIPAECLSGEAAGVLIELAPRNTPLRVVRHGKDRYGRTLGEAWLSNGTMLGAEVVRRGLAAPLTVGGLAAYRPVIDAARDEAAAAHRGLHGTVPACTVPARVAELKPRDPAAAAVLADLESRTPSAGVAALTDAHRASLVATVMSRG</sequence>
<proteinExistence type="predicted"/>
<dbReference type="Gene3D" id="2.40.50.90">
    <property type="match status" value="1"/>
</dbReference>
<evidence type="ECO:0000313" key="2">
    <source>
        <dbReference type="EMBL" id="KGN36330.1"/>
    </source>
</evidence>
<protein>
    <recommendedName>
        <fullName evidence="1">TNase-like domain-containing protein</fullName>
    </recommendedName>
</protein>
<dbReference type="AlphaFoldDB" id="A0A0A0JFV3"/>
<dbReference type="InterPro" id="IPR016071">
    <property type="entry name" value="Staphylococal_nuclease_OB-fold"/>
</dbReference>
<keyword evidence="3" id="KW-1185">Reference proteome</keyword>
<dbReference type="Pfam" id="PF00565">
    <property type="entry name" value="SNase"/>
    <property type="match status" value="1"/>
</dbReference>
<comment type="caution">
    <text evidence="2">The sequence shown here is derived from an EMBL/GenBank/DDBJ whole genome shotgun (WGS) entry which is preliminary data.</text>
</comment>